<comment type="caution">
    <text evidence="3">The sequence shown here is derived from an EMBL/GenBank/DDBJ whole genome shotgun (WGS) entry which is preliminary data.</text>
</comment>
<comment type="similarity">
    <text evidence="1">Belongs to the carbon-nitrogen hydrolase superfamily. Nitrilase family.</text>
</comment>
<dbReference type="PROSITE" id="PS50263">
    <property type="entry name" value="CN_HYDROLASE"/>
    <property type="match status" value="1"/>
</dbReference>
<name>A0A7Y8GXJ9_9BURK</name>
<dbReference type="CDD" id="cd07564">
    <property type="entry name" value="nitrilases_CHs"/>
    <property type="match status" value="1"/>
</dbReference>
<dbReference type="Pfam" id="PF00795">
    <property type="entry name" value="CN_hydrolase"/>
    <property type="match status" value="1"/>
</dbReference>
<dbReference type="GO" id="GO:0016787">
    <property type="term" value="F:hydrolase activity"/>
    <property type="evidence" value="ECO:0007669"/>
    <property type="project" value="UniProtKB-KW"/>
</dbReference>
<reference evidence="3 4" key="1">
    <citation type="submission" date="2019-09" db="EMBL/GenBank/DDBJ databases">
        <title>Hydrogenophaga aromatica sp. nov., isolated from a para-xylene-degrading enrichment culture.</title>
        <authorList>
            <person name="Tancsics A."/>
            <person name="Banerjee S."/>
        </authorList>
    </citation>
    <scope>NUCLEOTIDE SEQUENCE [LARGE SCALE GENOMIC DNA]</scope>
    <source>
        <strain evidence="3 4">D2P1</strain>
    </source>
</reference>
<evidence type="ECO:0000313" key="4">
    <source>
        <dbReference type="Proteomes" id="UP000545507"/>
    </source>
</evidence>
<accession>A0A7Y8GXJ9</accession>
<protein>
    <submittedName>
        <fullName evidence="3">Carbon-nitrogen hydrolase family protein</fullName>
    </submittedName>
</protein>
<keyword evidence="4" id="KW-1185">Reference proteome</keyword>
<dbReference type="InterPro" id="IPR044149">
    <property type="entry name" value="Nitrilases_CHs"/>
</dbReference>
<dbReference type="EMBL" id="VYGV01000007">
    <property type="protein sequence ID" value="NWF45887.1"/>
    <property type="molecule type" value="Genomic_DNA"/>
</dbReference>
<dbReference type="AlphaFoldDB" id="A0A7Y8GXJ9"/>
<evidence type="ECO:0000313" key="3">
    <source>
        <dbReference type="EMBL" id="NWF45887.1"/>
    </source>
</evidence>
<evidence type="ECO:0000256" key="1">
    <source>
        <dbReference type="ARBA" id="ARBA00008129"/>
    </source>
</evidence>
<organism evidence="3 4">
    <name type="scientific">Hydrogenophaga aromaticivorans</name>
    <dbReference type="NCBI Taxonomy" id="2610898"/>
    <lineage>
        <taxon>Bacteria</taxon>
        <taxon>Pseudomonadati</taxon>
        <taxon>Pseudomonadota</taxon>
        <taxon>Betaproteobacteria</taxon>
        <taxon>Burkholderiales</taxon>
        <taxon>Comamonadaceae</taxon>
        <taxon>Hydrogenophaga</taxon>
    </lineage>
</organism>
<dbReference type="Proteomes" id="UP000545507">
    <property type="component" value="Unassembled WGS sequence"/>
</dbReference>
<proteinExistence type="inferred from homology"/>
<dbReference type="InterPro" id="IPR036526">
    <property type="entry name" value="C-N_Hydrolase_sf"/>
</dbReference>
<keyword evidence="3" id="KW-0378">Hydrolase</keyword>
<dbReference type="InterPro" id="IPR003010">
    <property type="entry name" value="C-N_Hydrolase"/>
</dbReference>
<sequence>MTTVAIIQRPPVLLDQRATLERAIESVGEAAAAGATLVVLPESFIPGYPAWIWRLAAGKDGALIGQLRTQLLAHAVDLAAGDLHPLCEAARQQAVTVVCGLCEVERATGGGTLYNSVVVIGPDGQVLNRHRKLMPTNPERTVHGFGDASGLRAVDTPAGRIGTLICWENYMPLARYALYAQGVQVYVAPTYDCGDGWISTLRHIALEGRCWVIGSGVALRGSDIPDDFPGRAQLFPDPDEWINAGDSAVVDPQGRLVAGPMRCETGVLYAEIDTARVAPARRALDVSGHYARPDIFQLRVNRAPAAAVHFTDDDSARAEAQAVPSPSH</sequence>
<feature type="domain" description="CN hydrolase" evidence="2">
    <location>
        <begin position="2"/>
        <end position="274"/>
    </location>
</feature>
<dbReference type="SUPFAM" id="SSF56317">
    <property type="entry name" value="Carbon-nitrogen hydrolase"/>
    <property type="match status" value="1"/>
</dbReference>
<dbReference type="RefSeq" id="WP_177135767.1">
    <property type="nucleotide sequence ID" value="NZ_VYGV01000007.1"/>
</dbReference>
<dbReference type="PANTHER" id="PTHR46044:SF1">
    <property type="entry name" value="CN HYDROLASE DOMAIN-CONTAINING PROTEIN"/>
    <property type="match status" value="1"/>
</dbReference>
<evidence type="ECO:0000259" key="2">
    <source>
        <dbReference type="PROSITE" id="PS50263"/>
    </source>
</evidence>
<dbReference type="PANTHER" id="PTHR46044">
    <property type="entry name" value="NITRILASE"/>
    <property type="match status" value="1"/>
</dbReference>
<dbReference type="Gene3D" id="3.60.110.10">
    <property type="entry name" value="Carbon-nitrogen hydrolase"/>
    <property type="match status" value="1"/>
</dbReference>
<gene>
    <name evidence="3" type="ORF">F3K02_11590</name>
</gene>